<feature type="coiled-coil region" evidence="1">
    <location>
        <begin position="88"/>
        <end position="143"/>
    </location>
</feature>
<dbReference type="Proteomes" id="UP000053477">
    <property type="component" value="Unassembled WGS sequence"/>
</dbReference>
<evidence type="ECO:0000256" key="2">
    <source>
        <dbReference type="SAM" id="Phobius"/>
    </source>
</evidence>
<reference evidence="3 4" key="1">
    <citation type="submission" date="2015-04" db="EMBL/GenBank/DDBJ databases">
        <title>Complete genome sequence of Schizopora paradoxa KUC8140, a cosmopolitan wood degrader in East Asia.</title>
        <authorList>
            <consortium name="DOE Joint Genome Institute"/>
            <person name="Min B."/>
            <person name="Park H."/>
            <person name="Jang Y."/>
            <person name="Kim J.-J."/>
            <person name="Kim K.H."/>
            <person name="Pangilinan J."/>
            <person name="Lipzen A."/>
            <person name="Riley R."/>
            <person name="Grigoriev I.V."/>
            <person name="Spatafora J.W."/>
            <person name="Choi I.-G."/>
        </authorList>
    </citation>
    <scope>NUCLEOTIDE SEQUENCE [LARGE SCALE GENOMIC DNA]</scope>
    <source>
        <strain evidence="3 4">KUC8140</strain>
    </source>
</reference>
<sequence>MDACEATRRLVDDIASWKASLQNYGSSYDAIRINIDAVEVLLRSVIHNATTISDVGSMLADDMVDVLSVISDDKNPSDKTRERVGRRLLNLKRTCENMIRDCQNCKENFSHIHDRLKNIERDLDERESEIDKEIRELRATKRKSWITCIISCVAAVAIAAVTVICGIPVVASGVVLGTGARFGVAALFSCLQLCTTWSECDRYATQIENLCLERNTVRDISDGVSKGASGVERITEWWHTVRDELVRLQVQFTNVNEWEAR</sequence>
<gene>
    <name evidence="3" type="ORF">SCHPADRAFT_887688</name>
</gene>
<name>A0A0H2RY15_9AGAM</name>
<proteinExistence type="predicted"/>
<keyword evidence="2" id="KW-0812">Transmembrane</keyword>
<organism evidence="3 4">
    <name type="scientific">Schizopora paradoxa</name>
    <dbReference type="NCBI Taxonomy" id="27342"/>
    <lineage>
        <taxon>Eukaryota</taxon>
        <taxon>Fungi</taxon>
        <taxon>Dikarya</taxon>
        <taxon>Basidiomycota</taxon>
        <taxon>Agaricomycotina</taxon>
        <taxon>Agaricomycetes</taxon>
        <taxon>Hymenochaetales</taxon>
        <taxon>Schizoporaceae</taxon>
        <taxon>Schizopora</taxon>
    </lineage>
</organism>
<feature type="transmembrane region" description="Helical" evidence="2">
    <location>
        <begin position="145"/>
        <end position="171"/>
    </location>
</feature>
<evidence type="ECO:0000313" key="3">
    <source>
        <dbReference type="EMBL" id="KLO16629.1"/>
    </source>
</evidence>
<dbReference type="EMBL" id="KQ085914">
    <property type="protein sequence ID" value="KLO16629.1"/>
    <property type="molecule type" value="Genomic_DNA"/>
</dbReference>
<dbReference type="InParanoid" id="A0A0H2RY15"/>
<evidence type="ECO:0000313" key="4">
    <source>
        <dbReference type="Proteomes" id="UP000053477"/>
    </source>
</evidence>
<keyword evidence="2" id="KW-0472">Membrane</keyword>
<dbReference type="AlphaFoldDB" id="A0A0H2RY15"/>
<accession>A0A0H2RY15</accession>
<keyword evidence="2" id="KW-1133">Transmembrane helix</keyword>
<evidence type="ECO:0000256" key="1">
    <source>
        <dbReference type="SAM" id="Coils"/>
    </source>
</evidence>
<protein>
    <submittedName>
        <fullName evidence="3">Uncharacterized protein</fullName>
    </submittedName>
</protein>
<keyword evidence="1" id="KW-0175">Coiled coil</keyword>
<keyword evidence="4" id="KW-1185">Reference proteome</keyword>